<dbReference type="Gene3D" id="3.40.50.1390">
    <property type="entry name" value="Resolvase, N-terminal catalytic domain"/>
    <property type="match status" value="1"/>
</dbReference>
<evidence type="ECO:0000313" key="8">
    <source>
        <dbReference type="EMBL" id="QQR30698.1"/>
    </source>
</evidence>
<dbReference type="PANTHER" id="PTHR30461">
    <property type="entry name" value="DNA-INVERTASE FROM LAMBDOID PROPHAGE"/>
    <property type="match status" value="1"/>
</dbReference>
<dbReference type="InterPro" id="IPR036162">
    <property type="entry name" value="Resolvase-like_N_sf"/>
</dbReference>
<evidence type="ECO:0000256" key="3">
    <source>
        <dbReference type="SAM" id="Coils"/>
    </source>
</evidence>
<dbReference type="GO" id="GO:0000150">
    <property type="term" value="F:DNA strand exchange activity"/>
    <property type="evidence" value="ECO:0007669"/>
    <property type="project" value="InterPro"/>
</dbReference>
<protein>
    <submittedName>
        <fullName evidence="8">Recombinase family protein</fullName>
    </submittedName>
</protein>
<reference evidence="7" key="1">
    <citation type="journal article" date="2017" name="Genome Announc.">
        <title>High-Quality Whole-Genome Sequences of the Oligo-Mouse-Microbiota Bacterial Community.</title>
        <authorList>
            <person name="Garzetti D."/>
            <person name="Brugiroux S."/>
            <person name="Bunk B."/>
            <person name="Pukall R."/>
            <person name="McCoy K.D."/>
            <person name="Macpherson A.J."/>
            <person name="Stecher B."/>
        </authorList>
    </citation>
    <scope>NUCLEOTIDE SEQUENCE</scope>
    <source>
        <strain evidence="7">KB18</strain>
    </source>
</reference>
<dbReference type="InterPro" id="IPR011109">
    <property type="entry name" value="DNA_bind_recombinase_dom"/>
</dbReference>
<dbReference type="InterPro" id="IPR050639">
    <property type="entry name" value="SSR_resolvase"/>
</dbReference>
<proteinExistence type="predicted"/>
<dbReference type="Proteomes" id="UP000596035">
    <property type="component" value="Chromosome"/>
</dbReference>
<evidence type="ECO:0000256" key="2">
    <source>
        <dbReference type="ARBA" id="ARBA00023172"/>
    </source>
</evidence>
<feature type="domain" description="Resolvase/invertase-type recombinase catalytic" evidence="5">
    <location>
        <begin position="31"/>
        <end position="179"/>
    </location>
</feature>
<feature type="region of interest" description="Disordered" evidence="4">
    <location>
        <begin position="1"/>
        <end position="28"/>
    </location>
</feature>
<dbReference type="SMART" id="SM00857">
    <property type="entry name" value="Resolvase"/>
    <property type="match status" value="1"/>
</dbReference>
<accession>A0A1Z2XSK6</accession>
<organism evidence="8 10">
    <name type="scientific">Acutalibacter muris</name>
    <dbReference type="NCBI Taxonomy" id="1796620"/>
    <lineage>
        <taxon>Bacteria</taxon>
        <taxon>Bacillati</taxon>
        <taxon>Bacillota</taxon>
        <taxon>Clostridia</taxon>
        <taxon>Eubacteriales</taxon>
        <taxon>Acutalibacteraceae</taxon>
        <taxon>Acutalibacter</taxon>
    </lineage>
</organism>
<keyword evidence="1" id="KW-0238">DNA-binding</keyword>
<dbReference type="SUPFAM" id="SSF53041">
    <property type="entry name" value="Resolvase-like"/>
    <property type="match status" value="1"/>
</dbReference>
<evidence type="ECO:0000256" key="4">
    <source>
        <dbReference type="SAM" id="MobiDB-lite"/>
    </source>
</evidence>
<dbReference type="KEGG" id="amur:ADH66_12750"/>
<dbReference type="EMBL" id="CP065321">
    <property type="protein sequence ID" value="QQR30698.1"/>
    <property type="molecule type" value="Genomic_DNA"/>
</dbReference>
<reference evidence="9" key="2">
    <citation type="submission" date="2017-05" db="EMBL/GenBank/DDBJ databases">
        <title>Improved OligoMM genomes.</title>
        <authorList>
            <person name="Garzetti D."/>
        </authorList>
    </citation>
    <scope>NUCLEOTIDE SEQUENCE [LARGE SCALE GENOMIC DNA]</scope>
    <source>
        <strain evidence="9">KB18</strain>
    </source>
</reference>
<keyword evidence="9" id="KW-1185">Reference proteome</keyword>
<sequence>MSTTSPSRNVTVIPAKPQGSAPGQPTKKKLRVAAYCRVSTDKDEQLNSFEVQKTYYTEKITSNPNWKMAGIFADEGITGTSMKKRDQFMRMLRHCREGRIDLILVKSVSRFGRNTVDVMRTVRSLREKNITVMFEKENLDTSQMTSELMLAFFSAFSQSESESIRENIIRGNAMAYAQGKVSVSPTMFGFTKDSNGEIAVDEEQAQVVRMIYNDYLDGMTPGDIKKKLERLHIKTSFGRDTWNTTVILSLLQNEKYMGDALRQKTFKPSLFSNRSKVNNGELPKFYVSDCLPVIVEPDLWQQVQEEVARRRAKRASTEKAKNPLEGRHRGKYALSDILICGKCGSPYRRTTWAKKGKKKIVWRCGTRLDYGTQFCNESPTIEERSLHTAIVNGIMNQYINVSADMELLKANLDRALAPQVPGGEADIRTRISELTQQKQDLVARCMEENDITKYELLLTKIVEELEQLNQRLKGIESQQKDRAVTETRMAEISELLKQFADSGLQYDDVLTRRLVSAIRVKSDEEIEITFKDGKTRTEMIE</sequence>
<dbReference type="InterPro" id="IPR025827">
    <property type="entry name" value="Zn_ribbon_recom_dom"/>
</dbReference>
<name>A0A1Z2XSK6_9FIRM</name>
<feature type="coiled-coil region" evidence="3">
    <location>
        <begin position="451"/>
        <end position="482"/>
    </location>
</feature>
<gene>
    <name evidence="7" type="ORF">ADH66_12750</name>
    <name evidence="8" type="ORF">I5Q82_03060</name>
</gene>
<dbReference type="EMBL" id="CP021422">
    <property type="protein sequence ID" value="ASB41442.1"/>
    <property type="molecule type" value="Genomic_DNA"/>
</dbReference>
<dbReference type="Gene3D" id="3.90.1750.20">
    <property type="entry name" value="Putative Large Serine Recombinase, Chain B, Domain 2"/>
    <property type="match status" value="1"/>
</dbReference>
<dbReference type="AlphaFoldDB" id="A0A1Z2XSK6"/>
<evidence type="ECO:0000313" key="9">
    <source>
        <dbReference type="Proteomes" id="UP000196710"/>
    </source>
</evidence>
<dbReference type="InterPro" id="IPR006119">
    <property type="entry name" value="Resolv_N"/>
</dbReference>
<keyword evidence="2" id="KW-0233">DNA recombination</keyword>
<dbReference type="Proteomes" id="UP000196710">
    <property type="component" value="Chromosome"/>
</dbReference>
<keyword evidence="3" id="KW-0175">Coiled coil</keyword>
<dbReference type="RefSeq" id="WP_066540054.1">
    <property type="nucleotide sequence ID" value="NZ_CP021422.1"/>
</dbReference>
<dbReference type="Pfam" id="PF07508">
    <property type="entry name" value="Recombinase"/>
    <property type="match status" value="1"/>
</dbReference>
<feature type="compositionally biased region" description="Polar residues" evidence="4">
    <location>
        <begin position="1"/>
        <end position="10"/>
    </location>
</feature>
<dbReference type="GO" id="GO:0003677">
    <property type="term" value="F:DNA binding"/>
    <property type="evidence" value="ECO:0007669"/>
    <property type="project" value="UniProtKB-KW"/>
</dbReference>
<evidence type="ECO:0000313" key="7">
    <source>
        <dbReference type="EMBL" id="ASB41442.1"/>
    </source>
</evidence>
<dbReference type="CDD" id="cd00338">
    <property type="entry name" value="Ser_Recombinase"/>
    <property type="match status" value="1"/>
</dbReference>
<dbReference type="Pfam" id="PF13408">
    <property type="entry name" value="Zn_ribbon_recom"/>
    <property type="match status" value="1"/>
</dbReference>
<evidence type="ECO:0000313" key="10">
    <source>
        <dbReference type="Proteomes" id="UP000596035"/>
    </source>
</evidence>
<dbReference type="InterPro" id="IPR038109">
    <property type="entry name" value="DNA_bind_recomb_sf"/>
</dbReference>
<dbReference type="PROSITE" id="PS51736">
    <property type="entry name" value="RECOMBINASES_3"/>
    <property type="match status" value="1"/>
</dbReference>
<dbReference type="Pfam" id="PF00239">
    <property type="entry name" value="Resolvase"/>
    <property type="match status" value="1"/>
</dbReference>
<feature type="domain" description="Recombinase" evidence="6">
    <location>
        <begin position="187"/>
        <end position="313"/>
    </location>
</feature>
<evidence type="ECO:0000259" key="6">
    <source>
        <dbReference type="PROSITE" id="PS51737"/>
    </source>
</evidence>
<dbReference type="PANTHER" id="PTHR30461:SF2">
    <property type="entry name" value="SERINE RECOMBINASE PINE-RELATED"/>
    <property type="match status" value="1"/>
</dbReference>
<dbReference type="PROSITE" id="PS51737">
    <property type="entry name" value="RECOMBINASE_DNA_BIND"/>
    <property type="match status" value="1"/>
</dbReference>
<evidence type="ECO:0000259" key="5">
    <source>
        <dbReference type="PROSITE" id="PS51736"/>
    </source>
</evidence>
<reference evidence="8 10" key="3">
    <citation type="submission" date="2020-11" db="EMBL/GenBank/DDBJ databases">
        <title>Closed and high quality bacterial genomes of the OMM12 community.</title>
        <authorList>
            <person name="Marbouty M."/>
            <person name="Lamy-Besnier Q."/>
            <person name="Debarbieux L."/>
            <person name="Koszul R."/>
        </authorList>
    </citation>
    <scope>NUCLEOTIDE SEQUENCE [LARGE SCALE GENOMIC DNA]</scope>
    <source>
        <strain evidence="8 10">KB18</strain>
    </source>
</reference>
<evidence type="ECO:0000256" key="1">
    <source>
        <dbReference type="ARBA" id="ARBA00023125"/>
    </source>
</evidence>